<dbReference type="Proteomes" id="UP000054485">
    <property type="component" value="Unassembled WGS sequence"/>
</dbReference>
<sequence>MKDGVMIGEKRFYLGKVEEHTVYEAEVVGMILAIQLLKEAGGEGTMALGVDNQAAMRATGSFQSQPGHYLIDTLHDNLRKPDMNSFAR</sequence>
<accession>A0A0C9Z353</accession>
<gene>
    <name evidence="1" type="ORF">CY34DRAFT_814474</name>
</gene>
<dbReference type="HOGENOM" id="CLU_2470561_0_0_1"/>
<keyword evidence="2" id="KW-1185">Reference proteome</keyword>
<proteinExistence type="predicted"/>
<protein>
    <recommendedName>
        <fullName evidence="3">RNase H type-1 domain-containing protein</fullName>
    </recommendedName>
</protein>
<reference evidence="1 2" key="1">
    <citation type="submission" date="2014-04" db="EMBL/GenBank/DDBJ databases">
        <authorList>
            <consortium name="DOE Joint Genome Institute"/>
            <person name="Kuo A."/>
            <person name="Ruytinx J."/>
            <person name="Rineau F."/>
            <person name="Colpaert J."/>
            <person name="Kohler A."/>
            <person name="Nagy L.G."/>
            <person name="Floudas D."/>
            <person name="Copeland A."/>
            <person name="Barry K.W."/>
            <person name="Cichocki N."/>
            <person name="Veneault-Fourrey C."/>
            <person name="LaButti K."/>
            <person name="Lindquist E.A."/>
            <person name="Lipzen A."/>
            <person name="Lundell T."/>
            <person name="Morin E."/>
            <person name="Murat C."/>
            <person name="Sun H."/>
            <person name="Tunlid A."/>
            <person name="Henrissat B."/>
            <person name="Grigoriev I.V."/>
            <person name="Hibbett D.S."/>
            <person name="Martin F."/>
            <person name="Nordberg H.P."/>
            <person name="Cantor M.N."/>
            <person name="Hua S.X."/>
        </authorList>
    </citation>
    <scope>NUCLEOTIDE SEQUENCE [LARGE SCALE GENOMIC DNA]</scope>
    <source>
        <strain evidence="1 2">UH-Slu-Lm8-n1</strain>
    </source>
</reference>
<reference evidence="2" key="2">
    <citation type="submission" date="2015-01" db="EMBL/GenBank/DDBJ databases">
        <title>Evolutionary Origins and Diversification of the Mycorrhizal Mutualists.</title>
        <authorList>
            <consortium name="DOE Joint Genome Institute"/>
            <consortium name="Mycorrhizal Genomics Consortium"/>
            <person name="Kohler A."/>
            <person name="Kuo A."/>
            <person name="Nagy L.G."/>
            <person name="Floudas D."/>
            <person name="Copeland A."/>
            <person name="Barry K.W."/>
            <person name="Cichocki N."/>
            <person name="Veneault-Fourrey C."/>
            <person name="LaButti K."/>
            <person name="Lindquist E.A."/>
            <person name="Lipzen A."/>
            <person name="Lundell T."/>
            <person name="Morin E."/>
            <person name="Murat C."/>
            <person name="Riley R."/>
            <person name="Ohm R."/>
            <person name="Sun H."/>
            <person name="Tunlid A."/>
            <person name="Henrissat B."/>
            <person name="Grigoriev I.V."/>
            <person name="Hibbett D.S."/>
            <person name="Martin F."/>
        </authorList>
    </citation>
    <scope>NUCLEOTIDE SEQUENCE [LARGE SCALE GENOMIC DNA]</scope>
    <source>
        <strain evidence="2">UH-Slu-Lm8-n1</strain>
    </source>
</reference>
<name>A0A0C9Z353_9AGAM</name>
<evidence type="ECO:0000313" key="1">
    <source>
        <dbReference type="EMBL" id="KIK31865.1"/>
    </source>
</evidence>
<dbReference type="STRING" id="930992.A0A0C9Z353"/>
<dbReference type="OrthoDB" id="3265969at2759"/>
<dbReference type="EMBL" id="KN836575">
    <property type="protein sequence ID" value="KIK31865.1"/>
    <property type="molecule type" value="Genomic_DNA"/>
</dbReference>
<evidence type="ECO:0000313" key="2">
    <source>
        <dbReference type="Proteomes" id="UP000054485"/>
    </source>
</evidence>
<evidence type="ECO:0008006" key="3">
    <source>
        <dbReference type="Google" id="ProtNLM"/>
    </source>
</evidence>
<dbReference type="InParanoid" id="A0A0C9Z353"/>
<organism evidence="1 2">
    <name type="scientific">Suillus luteus UH-Slu-Lm8-n1</name>
    <dbReference type="NCBI Taxonomy" id="930992"/>
    <lineage>
        <taxon>Eukaryota</taxon>
        <taxon>Fungi</taxon>
        <taxon>Dikarya</taxon>
        <taxon>Basidiomycota</taxon>
        <taxon>Agaricomycotina</taxon>
        <taxon>Agaricomycetes</taxon>
        <taxon>Agaricomycetidae</taxon>
        <taxon>Boletales</taxon>
        <taxon>Suillineae</taxon>
        <taxon>Suillaceae</taxon>
        <taxon>Suillus</taxon>
    </lineage>
</organism>
<dbReference type="AlphaFoldDB" id="A0A0C9Z353"/>